<feature type="transmembrane region" description="Helical" evidence="1">
    <location>
        <begin position="485"/>
        <end position="502"/>
    </location>
</feature>
<gene>
    <name evidence="2" type="ORF">SAMN04488691_11011</name>
</gene>
<reference evidence="2 3" key="1">
    <citation type="submission" date="2016-10" db="EMBL/GenBank/DDBJ databases">
        <authorList>
            <person name="de Groot N.N."/>
        </authorList>
    </citation>
    <scope>NUCLEOTIDE SEQUENCE [LARGE SCALE GENOMIC DNA]</scope>
    <source>
        <strain evidence="2 3">CDM_5</strain>
    </source>
</reference>
<sequence>MSISEASVKVLTATNIECNTLKVVGASLGGTAEFSNGNVGTLEVVDSRFDGFAEFVDTTVRKSARVEQSVFQSECDFGSATFLGDVSFERTRFTDRTSFKSVRFLRHAFFFGARFKGTATFEFAEFHGLGWFSRRGEQDPIPPVVFSNEVGFHDAIFHTAIFSGGTFNETARFDRAYFGVNPRDVTGKEEQLTFDTTVDEDVTAARDTGESLSFDNWIPPTATDAQPAPDGDGAIKASDVPAARFDRVTFNSGASFDAVTLAVDLELSGTDVESLHLTPERASTDRRVVCEDATVDSGEIDLTDDEGRRYTIDFTRARIGDVDLFSDAAHTDVFDQCLVENTRFDGFNFIPHLQELRTLRWEIHHTNSGSTETPYHEHLRSRLGDYREILSARWSDSDSLQTLRDEYRRLQTTYQYAKTGANVTGQNEPASEFFQREMRYQTRNHAAEALSPEQPLRHRIVPFVKSALIFLFGILSKHGESGSRVVFSSGVIVVAYWIVYLFRPDTRSGPLQNLVFSIGSFATLLTGSVGDSVGNVTALVAATEGFIGALMSALLLFTLTRSIHR</sequence>
<proteinExistence type="predicted"/>
<evidence type="ECO:0000313" key="2">
    <source>
        <dbReference type="EMBL" id="SEL86906.1"/>
    </source>
</evidence>
<keyword evidence="1" id="KW-0812">Transmembrane</keyword>
<dbReference type="EMBL" id="FOAD01000010">
    <property type="protein sequence ID" value="SEL86906.1"/>
    <property type="molecule type" value="Genomic_DNA"/>
</dbReference>
<keyword evidence="1" id="KW-0472">Membrane</keyword>
<name>A0A1H7TRA3_HALLR</name>
<feature type="transmembrane region" description="Helical" evidence="1">
    <location>
        <begin position="514"/>
        <end position="530"/>
    </location>
</feature>
<dbReference type="Proteomes" id="UP000183894">
    <property type="component" value="Unassembled WGS sequence"/>
</dbReference>
<feature type="transmembrane region" description="Helical" evidence="1">
    <location>
        <begin position="536"/>
        <end position="559"/>
    </location>
</feature>
<evidence type="ECO:0000313" key="3">
    <source>
        <dbReference type="Proteomes" id="UP000183894"/>
    </source>
</evidence>
<protein>
    <submittedName>
        <fullName evidence="2">Pentapeptide repeat-containing protein</fullName>
    </submittedName>
</protein>
<dbReference type="RefSeq" id="WP_074796045.1">
    <property type="nucleotide sequence ID" value="NZ_FOAD01000010.1"/>
</dbReference>
<dbReference type="AlphaFoldDB" id="A0A1H7TRA3"/>
<organism evidence="2 3">
    <name type="scientific">Haloferax larsenii</name>
    <dbReference type="NCBI Taxonomy" id="302484"/>
    <lineage>
        <taxon>Archaea</taxon>
        <taxon>Methanobacteriati</taxon>
        <taxon>Methanobacteriota</taxon>
        <taxon>Stenosarchaea group</taxon>
        <taxon>Halobacteria</taxon>
        <taxon>Halobacteriales</taxon>
        <taxon>Haloferacaceae</taxon>
        <taxon>Haloferax</taxon>
    </lineage>
</organism>
<evidence type="ECO:0000256" key="1">
    <source>
        <dbReference type="SAM" id="Phobius"/>
    </source>
</evidence>
<accession>A0A1H7TRA3</accession>
<keyword evidence="1" id="KW-1133">Transmembrane helix</keyword>